<gene>
    <name evidence="7" type="primary">LOC102997260</name>
</gene>
<protein>
    <recommendedName>
        <fullName evidence="5">Keratin-associated protein</fullName>
    </recommendedName>
</protein>
<dbReference type="InterPro" id="IPR007951">
    <property type="entry name" value="KRTAP_PMG"/>
</dbReference>
<comment type="similarity">
    <text evidence="4 5">Belongs to the PMG family.</text>
</comment>
<evidence type="ECO:0000313" key="6">
    <source>
        <dbReference type="Proteomes" id="UP001652580"/>
    </source>
</evidence>
<name>A0A452C701_BALAC</name>
<reference evidence="7" key="1">
    <citation type="submission" date="2025-08" db="UniProtKB">
        <authorList>
            <consortium name="RefSeq"/>
        </authorList>
    </citation>
    <scope>IDENTIFICATION</scope>
</reference>
<accession>A0A452C701</accession>
<evidence type="ECO:0000256" key="1">
    <source>
        <dbReference type="ARBA" id="ARBA00011662"/>
    </source>
</evidence>
<dbReference type="STRING" id="310752.A0A452C701"/>
<dbReference type="PANTHER" id="PTHR23260">
    <property type="entry name" value="KERATIN ASSOCIATED PROTEIN 3-3-RELATED"/>
    <property type="match status" value="1"/>
</dbReference>
<dbReference type="InterPro" id="IPR007659">
    <property type="entry name" value="Keratin_matx"/>
</dbReference>
<dbReference type="PANTHER" id="PTHR23260:SF7">
    <property type="entry name" value="KERATIN-ASSOCIATED PROTEIN 26-1"/>
    <property type="match status" value="1"/>
</dbReference>
<keyword evidence="2" id="KW-0677">Repeat</keyword>
<sequence length="152" mass="17496">MIQKHSQLHSMSLKRVQGSLKGLKLKIESDYQALKSNWLFPHQFSSLQFCQPSIYNRPQNYMSSSCLPQKHLTNGCKLQNVISCGYRPLNFASITCHPLKYLSYDRQPLGYESSSFRPLDFVSNSVQPVPYIHSSFQPAFPSFGTWQSPFIR</sequence>
<dbReference type="InParanoid" id="A0A452C701"/>
<evidence type="ECO:0000256" key="2">
    <source>
        <dbReference type="ARBA" id="ARBA00022737"/>
    </source>
</evidence>
<dbReference type="Proteomes" id="UP001652580">
    <property type="component" value="Chromosome 19"/>
</dbReference>
<comment type="function">
    <text evidence="5">In the hair cortex, hair keratin intermediate filaments are embedded in an interfilamentous matrix, consisting of hair keratin-associated proteins (KRTAP), which are essential for the formation of a rigid and resistant hair shaft through their extensive disulfide bond cross-linking with abundant cysteine residues of hair keratins. The matrix proteins include the high-sulfur and high-glycine-tyrosine keratins.</text>
</comment>
<dbReference type="GeneID" id="102997260"/>
<organism evidence="6 7">
    <name type="scientific">Balaenoptera acutorostrata</name>
    <name type="common">Common minke whale</name>
    <name type="synonym">Balaena rostrata</name>
    <dbReference type="NCBI Taxonomy" id="9767"/>
    <lineage>
        <taxon>Eukaryota</taxon>
        <taxon>Metazoa</taxon>
        <taxon>Chordata</taxon>
        <taxon>Craniata</taxon>
        <taxon>Vertebrata</taxon>
        <taxon>Euteleostomi</taxon>
        <taxon>Mammalia</taxon>
        <taxon>Eutheria</taxon>
        <taxon>Laurasiatheria</taxon>
        <taxon>Artiodactyla</taxon>
        <taxon>Whippomorpha</taxon>
        <taxon>Cetacea</taxon>
        <taxon>Mysticeti</taxon>
        <taxon>Balaenopteridae</taxon>
        <taxon>Balaenoptera</taxon>
    </lineage>
</organism>
<evidence type="ECO:0000256" key="4">
    <source>
        <dbReference type="ARBA" id="ARBA00034495"/>
    </source>
</evidence>
<dbReference type="GO" id="GO:0045095">
    <property type="term" value="C:keratin filament"/>
    <property type="evidence" value="ECO:0007669"/>
    <property type="project" value="UniProtKB-UniRule"/>
</dbReference>
<evidence type="ECO:0000256" key="3">
    <source>
        <dbReference type="ARBA" id="ARBA00022744"/>
    </source>
</evidence>
<comment type="subunit">
    <text evidence="1 5">Interacts with hair keratins.</text>
</comment>
<dbReference type="RefSeq" id="XP_028018888.1">
    <property type="nucleotide sequence ID" value="XM_028163087.1"/>
</dbReference>
<dbReference type="GO" id="GO:0005198">
    <property type="term" value="F:structural molecule activity"/>
    <property type="evidence" value="ECO:0007669"/>
    <property type="project" value="InterPro"/>
</dbReference>
<evidence type="ECO:0000313" key="7">
    <source>
        <dbReference type="RefSeq" id="XP_028018888.1"/>
    </source>
</evidence>
<dbReference type="GO" id="GO:0005829">
    <property type="term" value="C:cytosol"/>
    <property type="evidence" value="ECO:0007669"/>
    <property type="project" value="UniProtKB-ARBA"/>
</dbReference>
<keyword evidence="6" id="KW-1185">Reference proteome</keyword>
<dbReference type="Pfam" id="PF05287">
    <property type="entry name" value="PMG"/>
    <property type="match status" value="1"/>
</dbReference>
<keyword evidence="3 5" id="KW-0416">Keratin</keyword>
<proteinExistence type="inferred from homology"/>
<evidence type="ECO:0000256" key="5">
    <source>
        <dbReference type="RuleBase" id="RU369044"/>
    </source>
</evidence>
<dbReference type="AlphaFoldDB" id="A0A452C701"/>